<evidence type="ECO:0000256" key="1">
    <source>
        <dbReference type="ARBA" id="ARBA00005532"/>
    </source>
</evidence>
<dbReference type="Gene3D" id="3.30.479.20">
    <property type="entry name" value="Elongation factor Ts, dimerisation domain"/>
    <property type="match status" value="2"/>
</dbReference>
<dbReference type="FunFam" id="1.10.286.20:FF:000001">
    <property type="entry name" value="Elongation factor Ts"/>
    <property type="match status" value="1"/>
</dbReference>
<dbReference type="PANTHER" id="PTHR11741">
    <property type="entry name" value="ELONGATION FACTOR TS"/>
    <property type="match status" value="1"/>
</dbReference>
<sequence length="303" mass="33198">MAEISAKIVMELRGRTGAGMMDCKKALAAVDGDMEKAIDYLREKGLAAAAKKQSRIAAEGLVGSFVCKECATGALVEVNCETDFVAKTDKFKALVADVAEHVAKKNPADVDELLKQPFFKDEATTIEQMVTAATAEIGEKISIRRFVRYEGGIVESYIHMGGKVGVLVQAEGEPNEEVIHDVALQIAAASPVAPEYVRREEVDPSHLEHEKEILIAQARNEGKPENIIEKMVQGRIVKFYKEVCLLEQAFVKDADISVGKMIEQKAKGLNIVRFTRYKMGDGLEKKVNDLAAEVAEQIGSMQK</sequence>
<dbReference type="InterPro" id="IPR001816">
    <property type="entry name" value="Transl_elong_EFTs/EF1B"/>
</dbReference>
<evidence type="ECO:0000256" key="3">
    <source>
        <dbReference type="ARBA" id="ARBA00022768"/>
    </source>
</evidence>
<dbReference type="FunFam" id="1.10.8.10:FF:000001">
    <property type="entry name" value="Elongation factor Ts"/>
    <property type="match status" value="1"/>
</dbReference>
<dbReference type="NCBIfam" id="TIGR00116">
    <property type="entry name" value="tsf"/>
    <property type="match status" value="1"/>
</dbReference>
<evidence type="ECO:0000256" key="8">
    <source>
        <dbReference type="RuleBase" id="RU000643"/>
    </source>
</evidence>
<dbReference type="PROSITE" id="PS01126">
    <property type="entry name" value="EF_TS_1"/>
    <property type="match status" value="1"/>
</dbReference>
<gene>
    <name evidence="6" type="primary">tsf</name>
    <name evidence="10" type="ORF">IAA52_05555</name>
</gene>
<organism evidence="10 11">
    <name type="scientific">Candidatus Pullichristensenella stercorigallinarum</name>
    <dbReference type="NCBI Taxonomy" id="2840909"/>
    <lineage>
        <taxon>Bacteria</taxon>
        <taxon>Bacillati</taxon>
        <taxon>Bacillota</taxon>
        <taxon>Clostridia</taxon>
        <taxon>Candidatus Pullichristensenella</taxon>
    </lineage>
</organism>
<keyword evidence="6" id="KW-0963">Cytoplasm</keyword>
<dbReference type="SUPFAM" id="SSF46934">
    <property type="entry name" value="UBA-like"/>
    <property type="match status" value="1"/>
</dbReference>
<evidence type="ECO:0000313" key="11">
    <source>
        <dbReference type="Proteomes" id="UP000824260"/>
    </source>
</evidence>
<dbReference type="Gene3D" id="1.10.286.20">
    <property type="match status" value="1"/>
</dbReference>
<dbReference type="InterPro" id="IPR014039">
    <property type="entry name" value="Transl_elong_EFTs/EF1B_dimer"/>
</dbReference>
<dbReference type="Proteomes" id="UP000824260">
    <property type="component" value="Unassembled WGS sequence"/>
</dbReference>
<name>A0A9D1CW96_9FIRM</name>
<reference evidence="10" key="1">
    <citation type="submission" date="2020-10" db="EMBL/GenBank/DDBJ databases">
        <authorList>
            <person name="Gilroy R."/>
        </authorList>
    </citation>
    <scope>NUCLEOTIDE SEQUENCE</scope>
    <source>
        <strain evidence="10">ChiSjej6B24-2974</strain>
    </source>
</reference>
<dbReference type="SUPFAM" id="SSF54713">
    <property type="entry name" value="Elongation factor Ts (EF-Ts), dimerisation domain"/>
    <property type="match status" value="2"/>
</dbReference>
<comment type="function">
    <text evidence="5 6 7">Associates with the EF-Tu.GDP complex and induces the exchange of GDP to GTP. It remains bound to the aminoacyl-tRNA.EF-Tu.GTP complex up to the GTP hydrolysis stage on the ribosome.</text>
</comment>
<accession>A0A9D1CW96</accession>
<dbReference type="InterPro" id="IPR036402">
    <property type="entry name" value="EF-Ts_dimer_sf"/>
</dbReference>
<reference evidence="10" key="2">
    <citation type="journal article" date="2021" name="PeerJ">
        <title>Extensive microbial diversity within the chicken gut microbiome revealed by metagenomics and culture.</title>
        <authorList>
            <person name="Gilroy R."/>
            <person name="Ravi A."/>
            <person name="Getino M."/>
            <person name="Pursley I."/>
            <person name="Horton D.L."/>
            <person name="Alikhan N.F."/>
            <person name="Baker D."/>
            <person name="Gharbi K."/>
            <person name="Hall N."/>
            <person name="Watson M."/>
            <person name="Adriaenssens E.M."/>
            <person name="Foster-Nyarko E."/>
            <person name="Jarju S."/>
            <person name="Secka A."/>
            <person name="Antonio M."/>
            <person name="Oren A."/>
            <person name="Chaudhuri R.R."/>
            <person name="La Ragione R."/>
            <person name="Hildebrand F."/>
            <person name="Pallen M.J."/>
        </authorList>
    </citation>
    <scope>NUCLEOTIDE SEQUENCE</scope>
    <source>
        <strain evidence="10">ChiSjej6B24-2974</strain>
    </source>
</reference>
<dbReference type="Gene3D" id="1.10.8.10">
    <property type="entry name" value="DNA helicase RuvA subunit, C-terminal domain"/>
    <property type="match status" value="1"/>
</dbReference>
<evidence type="ECO:0000313" key="10">
    <source>
        <dbReference type="EMBL" id="HIQ82551.1"/>
    </source>
</evidence>
<dbReference type="CDD" id="cd14275">
    <property type="entry name" value="UBA_EF-Ts"/>
    <property type="match status" value="1"/>
</dbReference>
<comment type="similarity">
    <text evidence="1 6 7">Belongs to the EF-Ts family.</text>
</comment>
<keyword evidence="4 6" id="KW-0648">Protein biosynthesis</keyword>
<dbReference type="HAMAP" id="MF_00050">
    <property type="entry name" value="EF_Ts"/>
    <property type="match status" value="1"/>
</dbReference>
<feature type="region of interest" description="Involved in Mg(2+) ion dislocation from EF-Tu" evidence="6">
    <location>
        <begin position="82"/>
        <end position="85"/>
    </location>
</feature>
<evidence type="ECO:0000256" key="5">
    <source>
        <dbReference type="ARBA" id="ARBA00025453"/>
    </source>
</evidence>
<dbReference type="Pfam" id="PF00889">
    <property type="entry name" value="EF_TS"/>
    <property type="match status" value="1"/>
</dbReference>
<dbReference type="GO" id="GO:0003746">
    <property type="term" value="F:translation elongation factor activity"/>
    <property type="evidence" value="ECO:0007669"/>
    <property type="project" value="UniProtKB-UniRule"/>
</dbReference>
<evidence type="ECO:0000256" key="4">
    <source>
        <dbReference type="ARBA" id="ARBA00022917"/>
    </source>
</evidence>
<dbReference type="PROSITE" id="PS01127">
    <property type="entry name" value="EF_TS_2"/>
    <property type="match status" value="1"/>
</dbReference>
<keyword evidence="3 6" id="KW-0251">Elongation factor</keyword>
<comment type="caution">
    <text evidence="10">The sequence shown here is derived from an EMBL/GenBank/DDBJ whole genome shotgun (WGS) entry which is preliminary data.</text>
</comment>
<dbReference type="InterPro" id="IPR009060">
    <property type="entry name" value="UBA-like_sf"/>
</dbReference>
<dbReference type="GO" id="GO:0005737">
    <property type="term" value="C:cytoplasm"/>
    <property type="evidence" value="ECO:0007669"/>
    <property type="project" value="UniProtKB-SubCell"/>
</dbReference>
<evidence type="ECO:0000256" key="6">
    <source>
        <dbReference type="HAMAP-Rule" id="MF_00050"/>
    </source>
</evidence>
<protein>
    <recommendedName>
        <fullName evidence="2 6">Elongation factor Ts</fullName>
        <shortName evidence="6">EF-Ts</shortName>
    </recommendedName>
</protein>
<comment type="subcellular location">
    <subcellularLocation>
        <location evidence="6 8">Cytoplasm</location>
    </subcellularLocation>
</comment>
<dbReference type="EMBL" id="DVFZ01000054">
    <property type="protein sequence ID" value="HIQ82551.1"/>
    <property type="molecule type" value="Genomic_DNA"/>
</dbReference>
<feature type="domain" description="Translation elongation factor EFTs/EF1B dimerisation" evidence="9">
    <location>
        <begin position="73"/>
        <end position="280"/>
    </location>
</feature>
<proteinExistence type="inferred from homology"/>
<dbReference type="AlphaFoldDB" id="A0A9D1CW96"/>
<evidence type="ECO:0000256" key="7">
    <source>
        <dbReference type="RuleBase" id="RU000642"/>
    </source>
</evidence>
<dbReference type="PANTHER" id="PTHR11741:SF0">
    <property type="entry name" value="ELONGATION FACTOR TS, MITOCHONDRIAL"/>
    <property type="match status" value="1"/>
</dbReference>
<evidence type="ECO:0000256" key="2">
    <source>
        <dbReference type="ARBA" id="ARBA00016956"/>
    </source>
</evidence>
<dbReference type="InterPro" id="IPR018101">
    <property type="entry name" value="Transl_elong_Ts_CS"/>
</dbReference>
<evidence type="ECO:0000259" key="9">
    <source>
        <dbReference type="Pfam" id="PF00889"/>
    </source>
</evidence>